<reference evidence="2" key="1">
    <citation type="journal article" date="2019" name="Int. J. Syst. Evol. Microbiol.">
        <title>The Global Catalogue of Microorganisms (GCM) 10K type strain sequencing project: providing services to taxonomists for standard genome sequencing and annotation.</title>
        <authorList>
            <consortium name="The Broad Institute Genomics Platform"/>
            <consortium name="The Broad Institute Genome Sequencing Center for Infectious Disease"/>
            <person name="Wu L."/>
            <person name="Ma J."/>
        </authorList>
    </citation>
    <scope>NUCLEOTIDE SEQUENCE [LARGE SCALE GENOMIC DNA]</scope>
    <source>
        <strain evidence="2">JCM 17695</strain>
    </source>
</reference>
<accession>A0ABW2TSB3</accession>
<keyword evidence="2" id="KW-1185">Reference proteome</keyword>
<evidence type="ECO:0000313" key="1">
    <source>
        <dbReference type="EMBL" id="MFC7616064.1"/>
    </source>
</evidence>
<comment type="caution">
    <text evidence="1">The sequence shown here is derived from an EMBL/GenBank/DDBJ whole genome shotgun (WGS) entry which is preliminary data.</text>
</comment>
<organism evidence="1 2">
    <name type="scientific">Actinokineospora soli</name>
    <dbReference type="NCBI Taxonomy" id="1048753"/>
    <lineage>
        <taxon>Bacteria</taxon>
        <taxon>Bacillati</taxon>
        <taxon>Actinomycetota</taxon>
        <taxon>Actinomycetes</taxon>
        <taxon>Pseudonocardiales</taxon>
        <taxon>Pseudonocardiaceae</taxon>
        <taxon>Actinokineospora</taxon>
    </lineage>
</organism>
<proteinExistence type="predicted"/>
<protein>
    <submittedName>
        <fullName evidence="1">Uncharacterized protein</fullName>
    </submittedName>
</protein>
<dbReference type="EMBL" id="JBHTEY010000004">
    <property type="protein sequence ID" value="MFC7616064.1"/>
    <property type="molecule type" value="Genomic_DNA"/>
</dbReference>
<name>A0ABW2TSB3_9PSEU</name>
<evidence type="ECO:0000313" key="2">
    <source>
        <dbReference type="Proteomes" id="UP001596512"/>
    </source>
</evidence>
<gene>
    <name evidence="1" type="ORF">ACFQV2_23915</name>
</gene>
<sequence>MLLPRFTEADDDPVKAARTFVDAVNVSDLDALRQVTCERDRANASSLFLTGGFRLTLERVNETEPMSLTVLATDTRSGSTERVSYPLVQESGEWLVCSA</sequence>
<dbReference type="Proteomes" id="UP001596512">
    <property type="component" value="Unassembled WGS sequence"/>
</dbReference>